<comment type="caution">
    <text evidence="2">The sequence shown here is derived from an EMBL/GenBank/DDBJ whole genome shotgun (WGS) entry which is preliminary data.</text>
</comment>
<dbReference type="EMBL" id="JACGWM010000008">
    <property type="protein sequence ID" value="KAL0358045.1"/>
    <property type="molecule type" value="Genomic_DNA"/>
</dbReference>
<reference evidence="2" key="2">
    <citation type="journal article" date="2024" name="Plant">
        <title>Genomic evolution and insights into agronomic trait innovations of Sesamum species.</title>
        <authorList>
            <person name="Miao H."/>
            <person name="Wang L."/>
            <person name="Qu L."/>
            <person name="Liu H."/>
            <person name="Sun Y."/>
            <person name="Le M."/>
            <person name="Wang Q."/>
            <person name="Wei S."/>
            <person name="Zheng Y."/>
            <person name="Lin W."/>
            <person name="Duan Y."/>
            <person name="Cao H."/>
            <person name="Xiong S."/>
            <person name="Wang X."/>
            <person name="Wei L."/>
            <person name="Li C."/>
            <person name="Ma Q."/>
            <person name="Ju M."/>
            <person name="Zhao R."/>
            <person name="Li G."/>
            <person name="Mu C."/>
            <person name="Tian Q."/>
            <person name="Mei H."/>
            <person name="Zhang T."/>
            <person name="Gao T."/>
            <person name="Zhang H."/>
        </authorList>
    </citation>
    <scope>NUCLEOTIDE SEQUENCE</scope>
    <source>
        <strain evidence="2">KEN8</strain>
    </source>
</reference>
<sequence>MAELCEDSLWGCRIESPPPAGVADKLSDDSTAASKQPQLGYDPSEELFGLAVDLQPRKVASTASNPRSWFGPNGQYIRELPCPSCRGRGYTPCSECGIERSRLDCSLCNGKGLVTCKQCLGDCVIWEESIDERPWEKARSVSPLKVKEDDEVDNLDIKLEVRRKTKRVYQSSAPEVNLKISRSLKKTKGTPDARKRASESMKSYFSDPENRRKRSIAMRDDLDVGCVGKKGITEEHVQDQNQMTERTRSIGITVAGYVDKVGITRERVHNWLK</sequence>
<gene>
    <name evidence="2" type="ORF">Scaly_1490200</name>
</gene>
<reference evidence="2" key="1">
    <citation type="submission" date="2020-06" db="EMBL/GenBank/DDBJ databases">
        <authorList>
            <person name="Li T."/>
            <person name="Hu X."/>
            <person name="Zhang T."/>
            <person name="Song X."/>
            <person name="Zhang H."/>
            <person name="Dai N."/>
            <person name="Sheng W."/>
            <person name="Hou X."/>
            <person name="Wei L."/>
        </authorList>
    </citation>
    <scope>NUCLEOTIDE SEQUENCE</scope>
    <source>
        <strain evidence="2">KEN8</strain>
        <tissue evidence="2">Leaf</tissue>
    </source>
</reference>
<dbReference type="InterPro" id="IPR051714">
    <property type="entry name" value="Znf_CCHC_NABP"/>
</dbReference>
<protein>
    <submittedName>
        <fullName evidence="2">Uncharacterized protein</fullName>
    </submittedName>
</protein>
<evidence type="ECO:0000256" key="1">
    <source>
        <dbReference type="SAM" id="MobiDB-lite"/>
    </source>
</evidence>
<feature type="region of interest" description="Disordered" evidence="1">
    <location>
        <begin position="183"/>
        <end position="212"/>
    </location>
</feature>
<dbReference type="AlphaFoldDB" id="A0AAW2PSD7"/>
<evidence type="ECO:0000313" key="2">
    <source>
        <dbReference type="EMBL" id="KAL0358045.1"/>
    </source>
</evidence>
<dbReference type="PANTHER" id="PTHR23002">
    <property type="entry name" value="ZINC FINGER CCHC DOMAIN CONTAINING PROTEIN"/>
    <property type="match status" value="1"/>
</dbReference>
<name>A0AAW2PSD7_9LAMI</name>
<organism evidence="2">
    <name type="scientific">Sesamum calycinum</name>
    <dbReference type="NCBI Taxonomy" id="2727403"/>
    <lineage>
        <taxon>Eukaryota</taxon>
        <taxon>Viridiplantae</taxon>
        <taxon>Streptophyta</taxon>
        <taxon>Embryophyta</taxon>
        <taxon>Tracheophyta</taxon>
        <taxon>Spermatophyta</taxon>
        <taxon>Magnoliopsida</taxon>
        <taxon>eudicotyledons</taxon>
        <taxon>Gunneridae</taxon>
        <taxon>Pentapetalae</taxon>
        <taxon>asterids</taxon>
        <taxon>lamiids</taxon>
        <taxon>Lamiales</taxon>
        <taxon>Pedaliaceae</taxon>
        <taxon>Sesamum</taxon>
    </lineage>
</organism>
<feature type="region of interest" description="Disordered" evidence="1">
    <location>
        <begin position="15"/>
        <end position="42"/>
    </location>
</feature>
<accession>A0AAW2PSD7</accession>
<feature type="compositionally biased region" description="Basic and acidic residues" evidence="1">
    <location>
        <begin position="189"/>
        <end position="199"/>
    </location>
</feature>
<proteinExistence type="predicted"/>